<dbReference type="EMBL" id="LK934637">
    <property type="protein sequence ID" value="CDU17983.1"/>
    <property type="molecule type" value="Genomic_DNA"/>
</dbReference>
<accession>A0A078KB38</accession>
<dbReference type="InterPro" id="IPR021689">
    <property type="entry name" value="DUF3271"/>
</dbReference>
<dbReference type="VEuPathDB" id="PlasmoDB:PY04972"/>
<sequence>MVYMKIMNIILSFFILVISGNVKGASFRDANHNIPEPIAYISLAKPTAVFAYDKKKHIKYLDLINSILSEQSTNKKYKFAGGNYHWIIIDINISIDNSSLLLKHFFSENKIEAFKLGTRHFISYIEERIKFLISRYIYKYDFEKNYATDLINLAEDLKPPTSNRFIYEFINNLIRFKKMPPDIKLKEMSNEVSELLLQNSSIKIQGYCIKIMKYKNPIYIKNDFSFYFNIAINKYKSNVTYNFEFPKSEIAELCPKSEHFELDSKSEFFELDSKSEFFELDSKSEIFELDPKPLRKA</sequence>
<dbReference type="VEuPathDB" id="PlasmoDB:Py17XNL_000900231"/>
<dbReference type="RefSeq" id="XP_725355.2">
    <property type="nucleotide sequence ID" value="XM_720262.2"/>
</dbReference>
<feature type="chain" id="PRO_5014502203" evidence="1">
    <location>
        <begin position="25"/>
        <end position="297"/>
    </location>
</feature>
<evidence type="ECO:0000313" key="4">
    <source>
        <dbReference type="Proteomes" id="UP000072874"/>
    </source>
</evidence>
<reference evidence="2" key="2">
    <citation type="submission" date="2014-05" db="EMBL/GenBank/DDBJ databases">
        <authorList>
            <person name="Aslett A.Martin."/>
            <person name="De Silva Nishadi"/>
        </authorList>
    </citation>
    <scope>NUCLEOTIDE SEQUENCE</scope>
    <source>
        <strain evidence="2">YM</strain>
    </source>
</reference>
<organism evidence="2 5">
    <name type="scientific">Plasmodium yoelii</name>
    <dbReference type="NCBI Taxonomy" id="5861"/>
    <lineage>
        <taxon>Eukaryota</taxon>
        <taxon>Sar</taxon>
        <taxon>Alveolata</taxon>
        <taxon>Apicomplexa</taxon>
        <taxon>Aconoidasida</taxon>
        <taxon>Haemosporida</taxon>
        <taxon>Plasmodiidae</taxon>
        <taxon>Plasmodium</taxon>
        <taxon>Plasmodium (Vinckeia)</taxon>
    </lineage>
</organism>
<dbReference type="Pfam" id="PF11675">
    <property type="entry name" value="DUF3271"/>
    <property type="match status" value="1"/>
</dbReference>
<dbReference type="KEGG" id="pyo:PY17X_0921100"/>
<dbReference type="EMBL" id="LM993663">
    <property type="protein sequence ID" value="VTZ78400.1"/>
    <property type="molecule type" value="Genomic_DNA"/>
</dbReference>
<dbReference type="Proteomes" id="UP000072904">
    <property type="component" value="Chromosome 9"/>
</dbReference>
<dbReference type="GeneID" id="3790694"/>
<dbReference type="AlphaFoldDB" id="A0A078KB38"/>
<protein>
    <submittedName>
        <fullName evidence="2">Fam-d protein</fullName>
    </submittedName>
</protein>
<reference evidence="3" key="4">
    <citation type="submission" date="2019-05" db="EMBL/GenBank/DDBJ databases">
        <authorList>
            <consortium name="Pathogen Informatics"/>
        </authorList>
    </citation>
    <scope>NUCLEOTIDE SEQUENCE</scope>
    <source>
        <strain evidence="3">17X</strain>
    </source>
</reference>
<keyword evidence="1" id="KW-0732">Signal</keyword>
<dbReference type="VEuPathDB" id="PlasmoDB:PYYM_0920500"/>
<evidence type="ECO:0000313" key="5">
    <source>
        <dbReference type="Proteomes" id="UP000072904"/>
    </source>
</evidence>
<reference evidence="4 5" key="1">
    <citation type="journal article" date="2014" name="BMC Biol.">
        <title>A comprehensive evaluation of rodent malaria parasite genomes and gene expression.</title>
        <authorList>
            <person name="Otto T.D."/>
            <person name="Bohme U."/>
            <person name="Jackson A.P."/>
            <person name="Hunt M."/>
            <person name="Franke-Fayard B."/>
            <person name="Hoeijmakers W.A."/>
            <person name="Religa A.A."/>
            <person name="Robertson L."/>
            <person name="Sanders M."/>
            <person name="Ogun S.A."/>
            <person name="Cunningham D."/>
            <person name="Erhart A."/>
            <person name="Billker O."/>
            <person name="Khan S.M."/>
            <person name="Stunnenberg H.G."/>
            <person name="Langhorne J."/>
            <person name="Holder A.A."/>
            <person name="Waters A.P."/>
            <person name="Newbold C.I."/>
            <person name="Pain A."/>
            <person name="Berriman M."/>
            <person name="Janse C.J."/>
        </authorList>
    </citation>
    <scope>NUCLEOTIDE SEQUENCE [LARGE SCALE GENOMIC DNA]</scope>
    <source>
        <strain evidence="3 4">17X</strain>
        <strain evidence="2 5">YM</strain>
    </source>
</reference>
<dbReference type="Proteomes" id="UP000072874">
    <property type="component" value="Chromosome 9"/>
</dbReference>
<evidence type="ECO:0000313" key="2">
    <source>
        <dbReference type="EMBL" id="CDU17983.1"/>
    </source>
</evidence>
<gene>
    <name evidence="3" type="ORF">PY17X_0921100</name>
    <name evidence="2" type="ORF">PYYM_0920500</name>
</gene>
<dbReference type="VEuPathDB" id="PlasmoDB:PY17X_0921100"/>
<dbReference type="OrthoDB" id="371792at2759"/>
<evidence type="ECO:0000313" key="3">
    <source>
        <dbReference type="EMBL" id="VTZ78400.1"/>
    </source>
</evidence>
<reference evidence="3" key="3">
    <citation type="submission" date="2014-05" db="EMBL/GenBank/DDBJ databases">
        <authorList>
            <person name="Aslett M.A."/>
            <person name="De Silva N."/>
        </authorList>
    </citation>
    <scope>NUCLEOTIDE SEQUENCE</scope>
    <source>
        <strain evidence="3">17X</strain>
    </source>
</reference>
<proteinExistence type="predicted"/>
<feature type="signal peptide" evidence="1">
    <location>
        <begin position="1"/>
        <end position="24"/>
    </location>
</feature>
<evidence type="ECO:0000256" key="1">
    <source>
        <dbReference type="SAM" id="SignalP"/>
    </source>
</evidence>
<name>A0A078KB38_PLAYE</name>